<proteinExistence type="predicted"/>
<organism evidence="3 4">
    <name type="scientific">Mytilus galloprovincialis</name>
    <name type="common">Mediterranean mussel</name>
    <dbReference type="NCBI Taxonomy" id="29158"/>
    <lineage>
        <taxon>Eukaryota</taxon>
        <taxon>Metazoa</taxon>
        <taxon>Spiralia</taxon>
        <taxon>Lophotrochozoa</taxon>
        <taxon>Mollusca</taxon>
        <taxon>Bivalvia</taxon>
        <taxon>Autobranchia</taxon>
        <taxon>Pteriomorphia</taxon>
        <taxon>Mytilida</taxon>
        <taxon>Mytiloidea</taxon>
        <taxon>Mytilidae</taxon>
        <taxon>Mytilinae</taxon>
        <taxon>Mytilus</taxon>
    </lineage>
</organism>
<keyword evidence="4" id="KW-1185">Reference proteome</keyword>
<feature type="compositionally biased region" description="Pro residues" evidence="1">
    <location>
        <begin position="188"/>
        <end position="205"/>
    </location>
</feature>
<evidence type="ECO:0000313" key="3">
    <source>
        <dbReference type="EMBL" id="VDI27766.1"/>
    </source>
</evidence>
<feature type="transmembrane region" description="Helical" evidence="2">
    <location>
        <begin position="699"/>
        <end position="719"/>
    </location>
</feature>
<feature type="transmembrane region" description="Helical" evidence="2">
    <location>
        <begin position="657"/>
        <end position="678"/>
    </location>
</feature>
<keyword evidence="2" id="KW-1133">Transmembrane helix</keyword>
<reference evidence="3" key="1">
    <citation type="submission" date="2018-11" db="EMBL/GenBank/DDBJ databases">
        <authorList>
            <person name="Alioto T."/>
            <person name="Alioto T."/>
        </authorList>
    </citation>
    <scope>NUCLEOTIDE SEQUENCE</scope>
</reference>
<comment type="caution">
    <text evidence="3">The sequence shown here is derived from an EMBL/GenBank/DDBJ whole genome shotgun (WGS) entry which is preliminary data.</text>
</comment>
<accession>A0A8B6E2V4</accession>
<evidence type="ECO:0000313" key="4">
    <source>
        <dbReference type="Proteomes" id="UP000596742"/>
    </source>
</evidence>
<dbReference type="Proteomes" id="UP000596742">
    <property type="component" value="Unassembled WGS sequence"/>
</dbReference>
<keyword evidence="2" id="KW-0812">Transmembrane</keyword>
<sequence>MPLTEDTDMSIILLDAYIEALRIKYHQRIGGLFPVTSTLHNTLFRPGIQEDVAVQIHYTNNHFVVSHKIYNKVFVYNSLSDRTISKDMERLVRFYYRDDKRRALQIEQRMVMNQGQTSKCGFVAAATAHNACMIYDKVLVDLPLKLNTLIAEFVKILTKYIIEGGELIEFQLRSNRITENPNEARPSTPEPPPPPKPEPYTPPPTNKKRGGEIPATGRYKTRSDKWRRSPPPRRRQERPRKARRSKRYHDNERRRSQRDENNERRSQRDENERRNNERRRMGTEEEEEATHKMETDEDFPFYSSEGSSDGIVSGDEPHYPSDDESNFGVFSTERGFFIPEQNNTNGLFNNAITSITVKRTIAALSDFLNFTVFQTIQNSVRDTLGNLMKIEDTKIDYLVDNISPLMVRRKKNPYEEYNMVLRRYQPPPSYWNPTPTTAGGVHSNNIVRDVIMKRDLEKEVIIRRGITKASAKFVKTIIKRDFFNHNNRPTNLEWMGKPIKMTEISILPTGERRAVQSQGIVSFNMKHLEHIYKHCFPGLVRSQPLEQQHKYIADITLSLNKLASLVNSIGKGTNNPLSMAFACFKKANTIQTLQDFKILVTTANYGDLNQDNLLTFEFSEFFGNKDNKLFNYLNPNQIFNYNNPMNALLLDDVAQDILPFMVSEVLLLTLVFFIEAIFPNTISNKIDGNFKRAFEEGTGCFTVLQCFPGLFTLICNWAFRFEQHKLGFVQSLKGINNGQRLTWFYIF</sequence>
<gene>
    <name evidence="3" type="ORF">MGAL_10B090554</name>
</gene>
<keyword evidence="2" id="KW-0472">Membrane</keyword>
<feature type="region of interest" description="Disordered" evidence="1">
    <location>
        <begin position="178"/>
        <end position="321"/>
    </location>
</feature>
<dbReference type="AlphaFoldDB" id="A0A8B6E2V4"/>
<name>A0A8B6E2V4_MYTGA</name>
<evidence type="ECO:0000256" key="2">
    <source>
        <dbReference type="SAM" id="Phobius"/>
    </source>
</evidence>
<feature type="compositionally biased region" description="Basic residues" evidence="1">
    <location>
        <begin position="228"/>
        <end position="247"/>
    </location>
</feature>
<evidence type="ECO:0000256" key="1">
    <source>
        <dbReference type="SAM" id="MobiDB-lite"/>
    </source>
</evidence>
<feature type="compositionally biased region" description="Basic and acidic residues" evidence="1">
    <location>
        <begin position="248"/>
        <end position="294"/>
    </location>
</feature>
<protein>
    <submittedName>
        <fullName evidence="3">Uncharacterized protein</fullName>
    </submittedName>
</protein>
<dbReference type="EMBL" id="UYJE01004402">
    <property type="protein sequence ID" value="VDI27766.1"/>
    <property type="molecule type" value="Genomic_DNA"/>
</dbReference>